<dbReference type="AlphaFoldDB" id="B0Y456"/>
<keyword evidence="3" id="KW-1185">Reference proteome</keyword>
<evidence type="ECO:0000313" key="2">
    <source>
        <dbReference type="EMBL" id="EDP51647.1"/>
    </source>
</evidence>
<dbReference type="VEuPathDB" id="FungiDB:AFUB_056580"/>
<keyword evidence="1" id="KW-0472">Membrane</keyword>
<accession>B0Y456</accession>
<gene>
    <name evidence="2" type="ORF">AFUB_056580</name>
</gene>
<dbReference type="Proteomes" id="UP000001699">
    <property type="component" value="Unassembled WGS sequence"/>
</dbReference>
<dbReference type="HOGENOM" id="CLU_2291090_0_0_1"/>
<reference evidence="2 3" key="1">
    <citation type="journal article" date="2008" name="PLoS Genet.">
        <title>Genomic islands in the pathogenic filamentous fungus Aspergillus fumigatus.</title>
        <authorList>
            <person name="Fedorova N.D."/>
            <person name="Khaldi N."/>
            <person name="Joardar V.S."/>
            <person name="Maiti R."/>
            <person name="Amedeo P."/>
            <person name="Anderson M.J."/>
            <person name="Crabtree J."/>
            <person name="Silva J.C."/>
            <person name="Badger J.H."/>
            <person name="Albarraq A."/>
            <person name="Angiuoli S."/>
            <person name="Bussey H."/>
            <person name="Bowyer P."/>
            <person name="Cotty P.J."/>
            <person name="Dyer P.S."/>
            <person name="Egan A."/>
            <person name="Galens K."/>
            <person name="Fraser-Liggett C.M."/>
            <person name="Haas B.J."/>
            <person name="Inman J.M."/>
            <person name="Kent R."/>
            <person name="Lemieux S."/>
            <person name="Malavazi I."/>
            <person name="Orvis J."/>
            <person name="Roemer T."/>
            <person name="Ronning C.M."/>
            <person name="Sundaram J.P."/>
            <person name="Sutton G."/>
            <person name="Turner G."/>
            <person name="Venter J.C."/>
            <person name="White O.R."/>
            <person name="Whitty B.R."/>
            <person name="Youngman P."/>
            <person name="Wolfe K.H."/>
            <person name="Goldman G.H."/>
            <person name="Wortman J.R."/>
            <person name="Jiang B."/>
            <person name="Denning D.W."/>
            <person name="Nierman W.C."/>
        </authorList>
    </citation>
    <scope>NUCLEOTIDE SEQUENCE [LARGE SCALE GENOMIC DNA]</scope>
    <source>
        <strain evidence="3">CBS 144.89 / FGSC A1163 / CEA10</strain>
    </source>
</reference>
<name>B0Y456_ASPFC</name>
<keyword evidence="1" id="KW-0812">Transmembrane</keyword>
<feature type="transmembrane region" description="Helical" evidence="1">
    <location>
        <begin position="40"/>
        <end position="63"/>
    </location>
</feature>
<keyword evidence="1" id="KW-1133">Transmembrane helix</keyword>
<protein>
    <submittedName>
        <fullName evidence="2">Uncharacterized protein</fullName>
    </submittedName>
</protein>
<dbReference type="EMBL" id="DS499597">
    <property type="protein sequence ID" value="EDP51647.1"/>
    <property type="molecule type" value="Genomic_DNA"/>
</dbReference>
<organism evidence="2 3">
    <name type="scientific">Aspergillus fumigatus (strain CBS 144.89 / FGSC A1163 / CEA10)</name>
    <name type="common">Neosartorya fumigata</name>
    <dbReference type="NCBI Taxonomy" id="451804"/>
    <lineage>
        <taxon>Eukaryota</taxon>
        <taxon>Fungi</taxon>
        <taxon>Dikarya</taxon>
        <taxon>Ascomycota</taxon>
        <taxon>Pezizomycotina</taxon>
        <taxon>Eurotiomycetes</taxon>
        <taxon>Eurotiomycetidae</taxon>
        <taxon>Eurotiales</taxon>
        <taxon>Aspergillaceae</taxon>
        <taxon>Aspergillus</taxon>
        <taxon>Aspergillus subgen. Fumigati</taxon>
    </lineage>
</organism>
<evidence type="ECO:0000256" key="1">
    <source>
        <dbReference type="SAM" id="Phobius"/>
    </source>
</evidence>
<evidence type="ECO:0000313" key="3">
    <source>
        <dbReference type="Proteomes" id="UP000001699"/>
    </source>
</evidence>
<sequence length="104" mass="11846">MDNRLYSLDASSCISSIRISQSGKTVPVGHVFCLHCFCPFVFSIIIIINIIIIIIIIIINRFFPTWFCELLAFVWPGLSHRSIHLQQRHALSFGPCIDDGRRAD</sequence>
<proteinExistence type="predicted"/>